<organism evidence="1 2">
    <name type="scientific">Pseudomonas phage VSW-3</name>
    <dbReference type="NCBI Taxonomy" id="1852562"/>
    <lineage>
        <taxon>Viruses</taxon>
        <taxon>Duplodnaviria</taxon>
        <taxon>Heunggongvirae</taxon>
        <taxon>Uroviricota</taxon>
        <taxon>Caudoviricetes</taxon>
        <taxon>Autographivirales</taxon>
        <taxon>Autonotataviridae</taxon>
        <taxon>Napahaivirus</taxon>
        <taxon>Napahaivirus VSW3</taxon>
    </lineage>
</organism>
<sequence>MQATDLKFPGGFTSAQTIRREVAHEISQLQISAAAGSPVDPHFADFLSDAASKTPGYTAPGVEPKPTEAIVANGATVTVTDSSNAPSVSAAVTVANSAITKIALSAATDAIVQSGTNVVVRNSANTPVAGNHPITVAAGEVTMVKLAATIAPVSTGEVTGVVVTGTGTKLTLTVSGGKITAAVLSE</sequence>
<accession>A0A173GCS2</accession>
<dbReference type="EMBL" id="KX066068">
    <property type="protein sequence ID" value="ANH51107.1"/>
    <property type="molecule type" value="Genomic_DNA"/>
</dbReference>
<reference evidence="1 2" key="1">
    <citation type="submission" date="2016-04" db="EMBL/GenBank/DDBJ databases">
        <title>Complete genome of Pseudomonas fluorescens phage VSW-3.</title>
        <authorList>
            <person name="Zhang C.-J."/>
            <person name="Wei Y.-L."/>
            <person name="Ji X.-L."/>
        </authorList>
    </citation>
    <scope>NUCLEOTIDE SEQUENCE [LARGE SCALE GENOMIC DNA]</scope>
</reference>
<name>A0A173GCS2_9CAUD</name>
<keyword evidence="2" id="KW-1185">Reference proteome</keyword>
<evidence type="ECO:0000313" key="2">
    <source>
        <dbReference type="Proteomes" id="UP000222360"/>
    </source>
</evidence>
<protein>
    <submittedName>
        <fullName evidence="1">Uncharacterized protein</fullName>
    </submittedName>
</protein>
<dbReference type="Proteomes" id="UP000222360">
    <property type="component" value="Segment"/>
</dbReference>
<evidence type="ECO:0000313" key="1">
    <source>
        <dbReference type="EMBL" id="ANH51107.1"/>
    </source>
</evidence>
<gene>
    <name evidence="1" type="ORF">VSW3_31</name>
</gene>
<proteinExistence type="predicted"/>
<dbReference type="OrthoDB" id="39759at10239"/>